<comment type="subcellular location">
    <subcellularLocation>
        <location evidence="6">Cytoplasm</location>
    </subcellularLocation>
</comment>
<dbReference type="GO" id="GO:0000175">
    <property type="term" value="F:3'-5'-RNA exonuclease activity"/>
    <property type="evidence" value="ECO:0007669"/>
    <property type="project" value="InterPro"/>
</dbReference>
<dbReference type="HAMAP" id="MF_00045">
    <property type="entry name" value="Oligoribonuclease"/>
    <property type="match status" value="1"/>
</dbReference>
<organism evidence="8 9">
    <name type="scientific">Neisseria subflava NJ9703</name>
    <dbReference type="NCBI Taxonomy" id="546268"/>
    <lineage>
        <taxon>Bacteria</taxon>
        <taxon>Pseudomonadati</taxon>
        <taxon>Pseudomonadota</taxon>
        <taxon>Betaproteobacteria</taxon>
        <taxon>Neisseriales</taxon>
        <taxon>Neisseriaceae</taxon>
        <taxon>Neisseria</taxon>
    </lineage>
</organism>
<evidence type="ECO:0000256" key="5">
    <source>
        <dbReference type="ARBA" id="ARBA00070964"/>
    </source>
</evidence>
<keyword evidence="2 6" id="KW-0540">Nuclease</keyword>
<dbReference type="FunFam" id="3.30.420.10:FF:000003">
    <property type="entry name" value="Oligoribonuclease"/>
    <property type="match status" value="1"/>
</dbReference>
<gene>
    <name evidence="6" type="primary">orn</name>
    <name evidence="8" type="ORF">NEISUBOT_04837</name>
</gene>
<proteinExistence type="inferred from homology"/>
<dbReference type="NCBIfam" id="NF003765">
    <property type="entry name" value="PRK05359.1"/>
    <property type="match status" value="1"/>
</dbReference>
<keyword evidence="4 6" id="KW-0269">Exonuclease</keyword>
<evidence type="ECO:0000256" key="4">
    <source>
        <dbReference type="ARBA" id="ARBA00022839"/>
    </source>
</evidence>
<evidence type="ECO:0000313" key="9">
    <source>
        <dbReference type="Proteomes" id="UP000004621"/>
    </source>
</evidence>
<dbReference type="InterPro" id="IPR022894">
    <property type="entry name" value="Oligoribonuclease"/>
</dbReference>
<dbReference type="SMART" id="SM00479">
    <property type="entry name" value="EXOIII"/>
    <property type="match status" value="1"/>
</dbReference>
<comment type="function">
    <text evidence="6">3'-to-5' exoribonuclease specific for small oligoribonucleotides.</text>
</comment>
<evidence type="ECO:0000256" key="1">
    <source>
        <dbReference type="ARBA" id="ARBA00009921"/>
    </source>
</evidence>
<comment type="similarity">
    <text evidence="1 6">Belongs to the oligoribonuclease family.</text>
</comment>
<dbReference type="SUPFAM" id="SSF53098">
    <property type="entry name" value="Ribonuclease H-like"/>
    <property type="match status" value="1"/>
</dbReference>
<dbReference type="EMBL" id="ACEO02000009">
    <property type="protein sequence ID" value="EFC51584.1"/>
    <property type="molecule type" value="Genomic_DNA"/>
</dbReference>
<dbReference type="CDD" id="cd06135">
    <property type="entry name" value="Orn"/>
    <property type="match status" value="1"/>
</dbReference>
<feature type="active site" evidence="6">
    <location>
        <position position="174"/>
    </location>
</feature>
<dbReference type="InterPro" id="IPR012337">
    <property type="entry name" value="RNaseH-like_sf"/>
</dbReference>
<evidence type="ECO:0000313" key="8">
    <source>
        <dbReference type="EMBL" id="EFC51584.1"/>
    </source>
</evidence>
<reference evidence="8 9" key="1">
    <citation type="submission" date="2010-01" db="EMBL/GenBank/DDBJ databases">
        <authorList>
            <person name="Weinstock G."/>
            <person name="Sodergren E."/>
            <person name="Clifton S."/>
            <person name="Fulton L."/>
            <person name="Fulton B."/>
            <person name="Courtney L."/>
            <person name="Fronick C."/>
            <person name="Harrison M."/>
            <person name="Strong C."/>
            <person name="Farmer C."/>
            <person name="Delahaunty K."/>
            <person name="Markovic C."/>
            <person name="Hall O."/>
            <person name="Minx P."/>
            <person name="Tomlinson C."/>
            <person name="Mitreva M."/>
            <person name="Nelson J."/>
            <person name="Hou S."/>
            <person name="Wollam A."/>
            <person name="Pepin K.H."/>
            <person name="Johnson M."/>
            <person name="Bhonagiri V."/>
            <person name="Nash W.E."/>
            <person name="Warren W."/>
            <person name="Chinwalla A."/>
            <person name="Mardis E.R."/>
            <person name="Wilson R.K."/>
        </authorList>
    </citation>
    <scope>NUCLEOTIDE SEQUENCE [LARGE SCALE GENOMIC DNA]</scope>
    <source>
        <strain evidence="8 9">NJ9703</strain>
    </source>
</reference>
<comment type="caution">
    <text evidence="8">The sequence shown here is derived from an EMBL/GenBank/DDBJ whole genome shotgun (WGS) entry which is preliminary data.</text>
</comment>
<name>A0A9W5IPU4_NEISU</name>
<evidence type="ECO:0000256" key="2">
    <source>
        <dbReference type="ARBA" id="ARBA00022722"/>
    </source>
</evidence>
<keyword evidence="6" id="KW-0963">Cytoplasm</keyword>
<dbReference type="GO" id="GO:0003676">
    <property type="term" value="F:nucleic acid binding"/>
    <property type="evidence" value="ECO:0007669"/>
    <property type="project" value="InterPro"/>
</dbReference>
<dbReference type="Pfam" id="PF00929">
    <property type="entry name" value="RNase_T"/>
    <property type="match status" value="1"/>
</dbReference>
<dbReference type="InterPro" id="IPR013520">
    <property type="entry name" value="Ribonucl_H"/>
</dbReference>
<dbReference type="PANTHER" id="PTHR11046">
    <property type="entry name" value="OLIGORIBONUCLEASE, MITOCHONDRIAL"/>
    <property type="match status" value="1"/>
</dbReference>
<dbReference type="GO" id="GO:0006259">
    <property type="term" value="P:DNA metabolic process"/>
    <property type="evidence" value="ECO:0007669"/>
    <property type="project" value="UniProtKB-ARBA"/>
</dbReference>
<keyword evidence="3 6" id="KW-0378">Hydrolase</keyword>
<sequence>MIFGGDFLCNGRLYQEIAQLVTNAFRRPEPLSFIILPTENTRPSEMTQNANNLCWLDMEMTGLNPEHDRIIEVAMIITDSDLNVLAQSDVYVIHQSDELLDGMDEWNTATHGRTGLTQRVRESKLTEAEVEQNLLDFMSAWIPEKSTPMCGNSIHQDRRFMVKYMPRLEAYFHYRNLDVSTLKELAKRWNPAVAKSVVKRGSHKALDDILESIEEMRHYREHFLKLPSEQ</sequence>
<protein>
    <recommendedName>
        <fullName evidence="5 6">Oligoribonuclease</fullName>
        <ecNumber evidence="6">3.1.-.-</ecNumber>
    </recommendedName>
</protein>
<dbReference type="Proteomes" id="UP000004621">
    <property type="component" value="Unassembled WGS sequence"/>
</dbReference>
<dbReference type="GO" id="GO:0005737">
    <property type="term" value="C:cytoplasm"/>
    <property type="evidence" value="ECO:0007669"/>
    <property type="project" value="UniProtKB-SubCell"/>
</dbReference>
<dbReference type="EC" id="3.1.-.-" evidence="6"/>
<dbReference type="PANTHER" id="PTHR11046:SF0">
    <property type="entry name" value="OLIGORIBONUCLEASE, MITOCHONDRIAL"/>
    <property type="match status" value="1"/>
</dbReference>
<dbReference type="AlphaFoldDB" id="A0A9W5IPU4"/>
<feature type="domain" description="Exonuclease" evidence="7">
    <location>
        <begin position="52"/>
        <end position="225"/>
    </location>
</feature>
<evidence type="ECO:0000256" key="3">
    <source>
        <dbReference type="ARBA" id="ARBA00022801"/>
    </source>
</evidence>
<evidence type="ECO:0000259" key="7">
    <source>
        <dbReference type="SMART" id="SM00479"/>
    </source>
</evidence>
<dbReference type="Gene3D" id="3.30.420.10">
    <property type="entry name" value="Ribonuclease H-like superfamily/Ribonuclease H"/>
    <property type="match status" value="1"/>
</dbReference>
<evidence type="ECO:0000256" key="6">
    <source>
        <dbReference type="HAMAP-Rule" id="MF_00045"/>
    </source>
</evidence>
<accession>A0A9W5IPU4</accession>
<dbReference type="InterPro" id="IPR036397">
    <property type="entry name" value="RNaseH_sf"/>
</dbReference>